<dbReference type="InterPro" id="IPR004447">
    <property type="entry name" value="Peptidase_S41A"/>
</dbReference>
<keyword evidence="2 5" id="KW-0645">Protease</keyword>
<evidence type="ECO:0000313" key="8">
    <source>
        <dbReference type="Proteomes" id="UP000198824"/>
    </source>
</evidence>
<dbReference type="InterPro" id="IPR036034">
    <property type="entry name" value="PDZ_sf"/>
</dbReference>
<gene>
    <name evidence="7" type="ORF">SAMN05192580_1911</name>
</gene>
<sequence>MIARWTRWRWQRGELPAVQPPLRRDMLALPRQTPIASPDTPLPKAVRPMAKPLKPYFRSLIKPAMLVTAVALVPAATASFGAIEDTTRELDQFMNVFMKVRADYVDKVDDKTLIKGAIEGMLSSLDPHSSYLDAKDFTNLRTQTDGEYGGLGLTVGMEDGAVKVVTPTEDTPAFRAGIKAGDYITHLDGQLIYGGTLDEAVEKMRGRPGTKLRMTIVRPGRDKPFDVELTREIITLKPVKWEIKDKVGIININTFNKQTGEAVRSALTAIDKANGGQPLGYVVDLRSNPGGLLDQAIEVGDAFLDHGEIVSQRGREKGDIERYYAKPGDMAHGLPMVVLVDAGSASAAEIVAGALQDHRRAIVMGERSFGKGSVQTLLPLSEETALRLTTARYYTPSGRSVQEGGIDPDIIVPQLSDADYKSRPRLREADLRRHLINEAKVDDKVLEDDAKPDPRFAGTPETLKKAGVEDFQLNYAIRTIARLGQPAAQAALAKVSRGGAR</sequence>
<feature type="domain" description="PDZ" evidence="6">
    <location>
        <begin position="137"/>
        <end position="205"/>
    </location>
</feature>
<dbReference type="CDD" id="cd07560">
    <property type="entry name" value="Peptidase_S41_CPP"/>
    <property type="match status" value="1"/>
</dbReference>
<evidence type="ECO:0000259" key="6">
    <source>
        <dbReference type="PROSITE" id="PS50106"/>
    </source>
</evidence>
<dbReference type="SUPFAM" id="SSF52096">
    <property type="entry name" value="ClpP/crotonase"/>
    <property type="match status" value="1"/>
</dbReference>
<dbReference type="SMART" id="SM00228">
    <property type="entry name" value="PDZ"/>
    <property type="match status" value="1"/>
</dbReference>
<dbReference type="GO" id="GO:0007165">
    <property type="term" value="P:signal transduction"/>
    <property type="evidence" value="ECO:0007669"/>
    <property type="project" value="TreeGrafter"/>
</dbReference>
<keyword evidence="8" id="KW-1185">Reference proteome</keyword>
<dbReference type="Gene3D" id="2.30.42.10">
    <property type="match status" value="1"/>
</dbReference>
<evidence type="ECO:0000256" key="4">
    <source>
        <dbReference type="ARBA" id="ARBA00022825"/>
    </source>
</evidence>
<dbReference type="Gene3D" id="3.30.750.44">
    <property type="match status" value="1"/>
</dbReference>
<keyword evidence="3 5" id="KW-0378">Hydrolase</keyword>
<dbReference type="GO" id="GO:0004175">
    <property type="term" value="F:endopeptidase activity"/>
    <property type="evidence" value="ECO:0007669"/>
    <property type="project" value="TreeGrafter"/>
</dbReference>
<accession>A0A1I6KYG1</accession>
<evidence type="ECO:0000256" key="2">
    <source>
        <dbReference type="ARBA" id="ARBA00022670"/>
    </source>
</evidence>
<dbReference type="InterPro" id="IPR055210">
    <property type="entry name" value="CtpA/B_N"/>
</dbReference>
<dbReference type="Pfam" id="PF13180">
    <property type="entry name" value="PDZ_2"/>
    <property type="match status" value="1"/>
</dbReference>
<dbReference type="CDD" id="cd06782">
    <property type="entry name" value="cpPDZ_CPP-like"/>
    <property type="match status" value="1"/>
</dbReference>
<dbReference type="Proteomes" id="UP000198824">
    <property type="component" value="Unassembled WGS sequence"/>
</dbReference>
<evidence type="ECO:0000256" key="5">
    <source>
        <dbReference type="RuleBase" id="RU004404"/>
    </source>
</evidence>
<dbReference type="PROSITE" id="PS50106">
    <property type="entry name" value="PDZ"/>
    <property type="match status" value="1"/>
</dbReference>
<dbReference type="InterPro" id="IPR001478">
    <property type="entry name" value="PDZ"/>
</dbReference>
<dbReference type="SUPFAM" id="SSF50156">
    <property type="entry name" value="PDZ domain-like"/>
    <property type="match status" value="1"/>
</dbReference>
<dbReference type="STRING" id="1166337.SAMN05192580_1911"/>
<protein>
    <submittedName>
        <fullName evidence="7">Carboxyl-terminal processing protease</fullName>
    </submittedName>
</protein>
<dbReference type="Pfam" id="PF22694">
    <property type="entry name" value="CtpB_N-like"/>
    <property type="match status" value="1"/>
</dbReference>
<reference evidence="7 8" key="1">
    <citation type="submission" date="2016-10" db="EMBL/GenBank/DDBJ databases">
        <authorList>
            <person name="de Groot N.N."/>
        </authorList>
    </citation>
    <scope>NUCLEOTIDE SEQUENCE [LARGE SCALE GENOMIC DNA]</scope>
    <source>
        <strain evidence="7 8">S5-249</strain>
    </source>
</reference>
<dbReference type="Gene3D" id="3.90.226.10">
    <property type="entry name" value="2-enoyl-CoA Hydratase, Chain A, domain 1"/>
    <property type="match status" value="1"/>
</dbReference>
<dbReference type="PANTHER" id="PTHR32060">
    <property type="entry name" value="TAIL-SPECIFIC PROTEASE"/>
    <property type="match status" value="1"/>
</dbReference>
<dbReference type="FunFam" id="2.30.42.10:FF:000063">
    <property type="entry name" value="Peptidase, S41 family"/>
    <property type="match status" value="1"/>
</dbReference>
<dbReference type="AlphaFoldDB" id="A0A1I6KYG1"/>
<evidence type="ECO:0000256" key="1">
    <source>
        <dbReference type="ARBA" id="ARBA00009179"/>
    </source>
</evidence>
<dbReference type="GO" id="GO:0006508">
    <property type="term" value="P:proteolysis"/>
    <property type="evidence" value="ECO:0007669"/>
    <property type="project" value="UniProtKB-KW"/>
</dbReference>
<evidence type="ECO:0000313" key="7">
    <source>
        <dbReference type="EMBL" id="SFR96048.1"/>
    </source>
</evidence>
<comment type="similarity">
    <text evidence="1 5">Belongs to the peptidase S41A family.</text>
</comment>
<dbReference type="NCBIfam" id="TIGR00225">
    <property type="entry name" value="prc"/>
    <property type="match status" value="1"/>
</dbReference>
<dbReference type="PANTHER" id="PTHR32060:SF30">
    <property type="entry name" value="CARBOXY-TERMINAL PROCESSING PROTEASE CTPA"/>
    <property type="match status" value="1"/>
</dbReference>
<dbReference type="Pfam" id="PF03572">
    <property type="entry name" value="Peptidase_S41"/>
    <property type="match status" value="1"/>
</dbReference>
<proteinExistence type="inferred from homology"/>
<keyword evidence="4 5" id="KW-0720">Serine protease</keyword>
<dbReference type="InterPro" id="IPR005151">
    <property type="entry name" value="Tail-specific_protease"/>
</dbReference>
<dbReference type="EMBL" id="FOZG01000002">
    <property type="protein sequence ID" value="SFR96048.1"/>
    <property type="molecule type" value="Genomic_DNA"/>
</dbReference>
<dbReference type="SMART" id="SM00245">
    <property type="entry name" value="TSPc"/>
    <property type="match status" value="1"/>
</dbReference>
<dbReference type="GO" id="GO:0008236">
    <property type="term" value="F:serine-type peptidase activity"/>
    <property type="evidence" value="ECO:0007669"/>
    <property type="project" value="UniProtKB-KW"/>
</dbReference>
<organism evidence="7 8">
    <name type="scientific">Sphingomonas jatrophae</name>
    <dbReference type="NCBI Taxonomy" id="1166337"/>
    <lineage>
        <taxon>Bacteria</taxon>
        <taxon>Pseudomonadati</taxon>
        <taxon>Pseudomonadota</taxon>
        <taxon>Alphaproteobacteria</taxon>
        <taxon>Sphingomonadales</taxon>
        <taxon>Sphingomonadaceae</taxon>
        <taxon>Sphingomonas</taxon>
    </lineage>
</organism>
<dbReference type="InterPro" id="IPR029045">
    <property type="entry name" value="ClpP/crotonase-like_dom_sf"/>
</dbReference>
<name>A0A1I6KYG1_9SPHN</name>
<evidence type="ECO:0000256" key="3">
    <source>
        <dbReference type="ARBA" id="ARBA00022801"/>
    </source>
</evidence>
<dbReference type="GO" id="GO:0030288">
    <property type="term" value="C:outer membrane-bounded periplasmic space"/>
    <property type="evidence" value="ECO:0007669"/>
    <property type="project" value="TreeGrafter"/>
</dbReference>